<dbReference type="GO" id="GO:0042147">
    <property type="term" value="P:retrograde transport, endosome to Golgi"/>
    <property type="evidence" value="ECO:0007669"/>
    <property type="project" value="TreeGrafter"/>
</dbReference>
<comment type="caution">
    <text evidence="1">The sequence shown here is derived from an EMBL/GenBank/DDBJ whole genome shotgun (WGS) entry which is preliminary data.</text>
</comment>
<organism evidence="1 2">
    <name type="scientific">Punica granatum</name>
    <name type="common">Pomegranate</name>
    <dbReference type="NCBI Taxonomy" id="22663"/>
    <lineage>
        <taxon>Eukaryota</taxon>
        <taxon>Viridiplantae</taxon>
        <taxon>Streptophyta</taxon>
        <taxon>Embryophyta</taxon>
        <taxon>Tracheophyta</taxon>
        <taxon>Spermatophyta</taxon>
        <taxon>Magnoliopsida</taxon>
        <taxon>eudicotyledons</taxon>
        <taxon>Gunneridae</taxon>
        <taxon>Pentapetalae</taxon>
        <taxon>rosids</taxon>
        <taxon>malvids</taxon>
        <taxon>Myrtales</taxon>
        <taxon>Lythraceae</taxon>
        <taxon>Punica</taxon>
    </lineage>
</organism>
<evidence type="ECO:0000313" key="1">
    <source>
        <dbReference type="EMBL" id="OWM88183.1"/>
    </source>
</evidence>
<dbReference type="PANTHER" id="PTHR22746:SF10">
    <property type="entry name" value="GUANINE NUCLEOTIDE EXCHANGE FACTOR SUBUNIT RIC1"/>
    <property type="match status" value="1"/>
</dbReference>
<dbReference type="InterPro" id="IPR015943">
    <property type="entry name" value="WD40/YVTN_repeat-like_dom_sf"/>
</dbReference>
<dbReference type="SUPFAM" id="SSF50978">
    <property type="entry name" value="WD40 repeat-like"/>
    <property type="match status" value="1"/>
</dbReference>
<dbReference type="Gene3D" id="2.130.10.10">
    <property type="entry name" value="YVTN repeat-like/Quinoprotein amine dehydrogenase"/>
    <property type="match status" value="1"/>
</dbReference>
<proteinExistence type="predicted"/>
<protein>
    <submittedName>
        <fullName evidence="1">Uncharacterized protein</fullName>
    </submittedName>
</protein>
<dbReference type="GO" id="GO:0034066">
    <property type="term" value="C:Ric1-Rgp1 guanyl-nucleotide exchange factor complex"/>
    <property type="evidence" value="ECO:0007669"/>
    <property type="project" value="InterPro"/>
</dbReference>
<dbReference type="Proteomes" id="UP000197138">
    <property type="component" value="Unassembled WGS sequence"/>
</dbReference>
<gene>
    <name evidence="1" type="ORF">CDL15_Pgr003595</name>
</gene>
<dbReference type="InterPro" id="IPR040096">
    <property type="entry name" value="Ric1"/>
</dbReference>
<dbReference type="GO" id="GO:0006886">
    <property type="term" value="P:intracellular protein transport"/>
    <property type="evidence" value="ECO:0007669"/>
    <property type="project" value="InterPro"/>
</dbReference>
<dbReference type="PANTHER" id="PTHR22746">
    <property type="entry name" value="RAB6A-GEF COMPLEX PARTNER PROTEIN 1"/>
    <property type="match status" value="1"/>
</dbReference>
<sequence length="275" mass="30910">MRLLLVLYDDGQVMSCSVSKKGLEQADLIKPERIVGSGDAVCTSVASEQQILAVGTTKGVVELYDLAESASLIRTVSLHDWGGVSGMTYVRQVIYGEDRLLVVQSEDTNELKMLHLNLPVSYISQNWPVQHVAASKDIRFKKWRLFGDLSTVRELSIMTAKSHPAAMRFIPDQLPRVVISNNHLASSDFVAREPARCLILRVNGELSLLDLDDGRERDLTDSVELFWVTCGQSVEKTNLIEEVSWLDYGHREMQLSFDILAVYDFNHRKSLSVLE</sequence>
<name>A0A218XTA4_PUNGR</name>
<dbReference type="EMBL" id="MTKT01000797">
    <property type="protein sequence ID" value="OWM88183.1"/>
    <property type="molecule type" value="Genomic_DNA"/>
</dbReference>
<accession>A0A218XTA4</accession>
<reference evidence="2" key="1">
    <citation type="journal article" date="2017" name="Plant J.">
        <title>The pomegranate (Punica granatum L.) genome and the genomics of punicalagin biosynthesis.</title>
        <authorList>
            <person name="Qin G."/>
            <person name="Xu C."/>
            <person name="Ming R."/>
            <person name="Tang H."/>
            <person name="Guyot R."/>
            <person name="Kramer E.M."/>
            <person name="Hu Y."/>
            <person name="Yi X."/>
            <person name="Qi Y."/>
            <person name="Xu X."/>
            <person name="Gao Z."/>
            <person name="Pan H."/>
            <person name="Jian J."/>
            <person name="Tian Y."/>
            <person name="Yue Z."/>
            <person name="Xu Y."/>
        </authorList>
    </citation>
    <scope>NUCLEOTIDE SEQUENCE [LARGE SCALE GENOMIC DNA]</scope>
    <source>
        <strain evidence="2">cv. Dabenzi</strain>
    </source>
</reference>
<dbReference type="InterPro" id="IPR036322">
    <property type="entry name" value="WD40_repeat_dom_sf"/>
</dbReference>
<dbReference type="GO" id="GO:0005829">
    <property type="term" value="C:cytosol"/>
    <property type="evidence" value="ECO:0007669"/>
    <property type="project" value="TreeGrafter"/>
</dbReference>
<evidence type="ECO:0000313" key="2">
    <source>
        <dbReference type="Proteomes" id="UP000197138"/>
    </source>
</evidence>
<dbReference type="GO" id="GO:0000139">
    <property type="term" value="C:Golgi membrane"/>
    <property type="evidence" value="ECO:0007669"/>
    <property type="project" value="TreeGrafter"/>
</dbReference>
<dbReference type="AlphaFoldDB" id="A0A218XTA4"/>